<keyword evidence="3" id="KW-1185">Reference proteome</keyword>
<organism evidence="2 3">
    <name type="scientific">Bifidobacterium xylocopae</name>
    <dbReference type="NCBI Taxonomy" id="2493119"/>
    <lineage>
        <taxon>Bacteria</taxon>
        <taxon>Bacillati</taxon>
        <taxon>Actinomycetota</taxon>
        <taxon>Actinomycetes</taxon>
        <taxon>Bifidobacteriales</taxon>
        <taxon>Bifidobacteriaceae</taxon>
        <taxon>Bifidobacterium</taxon>
    </lineage>
</organism>
<dbReference type="AlphaFoldDB" id="A0A366KEF7"/>
<name>A0A366KEF7_9BIFI</name>
<evidence type="ECO:0000313" key="2">
    <source>
        <dbReference type="EMBL" id="RBQ00075.1"/>
    </source>
</evidence>
<feature type="transmembrane region" description="Helical" evidence="1">
    <location>
        <begin position="28"/>
        <end position="46"/>
    </location>
</feature>
<proteinExistence type="predicted"/>
<dbReference type="EMBL" id="PDCH01000001">
    <property type="protein sequence ID" value="RBQ00075.1"/>
    <property type="molecule type" value="Genomic_DNA"/>
</dbReference>
<comment type="caution">
    <text evidence="2">The sequence shown here is derived from an EMBL/GenBank/DDBJ whole genome shotgun (WGS) entry which is preliminary data.</text>
</comment>
<protein>
    <submittedName>
        <fullName evidence="2">Uncharacterized protein</fullName>
    </submittedName>
</protein>
<sequence>MAETLISILIILICVSIRICTKTRYVDIALTVLALLIAVVDTWLAFKGSKEYSSNKVLAVAGYYLSIAALCLTFFR</sequence>
<dbReference type="Proteomes" id="UP000252345">
    <property type="component" value="Unassembled WGS sequence"/>
</dbReference>
<keyword evidence="1" id="KW-0812">Transmembrane</keyword>
<reference evidence="2 3" key="1">
    <citation type="submission" date="2017-10" db="EMBL/GenBank/DDBJ databases">
        <title>Bifidobacterium xylocopum sp. nov. and Bifidobacterium aemilianum sp. nov., from the carpenter bee (Xylocopa violacea) digestive tract.</title>
        <authorList>
            <person name="Alberoni D."/>
            <person name="Baffoni L."/>
            <person name="Di Gioia D."/>
            <person name="Gaggia F."/>
            <person name="Biavati B."/>
        </authorList>
    </citation>
    <scope>NUCLEOTIDE SEQUENCE [LARGE SCALE GENOMIC DNA]</scope>
    <source>
        <strain evidence="2 3">XV2</strain>
    </source>
</reference>
<accession>A0A366KEF7</accession>
<feature type="transmembrane region" description="Helical" evidence="1">
    <location>
        <begin position="58"/>
        <end position="75"/>
    </location>
</feature>
<keyword evidence="1" id="KW-0472">Membrane</keyword>
<evidence type="ECO:0000256" key="1">
    <source>
        <dbReference type="SAM" id="Phobius"/>
    </source>
</evidence>
<gene>
    <name evidence="2" type="ORF">CRD59_01030</name>
</gene>
<evidence type="ECO:0000313" key="3">
    <source>
        <dbReference type="Proteomes" id="UP000252345"/>
    </source>
</evidence>
<keyword evidence="1" id="KW-1133">Transmembrane helix</keyword>